<dbReference type="FunFam" id="4.10.860.120:FF:000004">
    <property type="entry name" value="DNA-directed RNA polymerase subunit"/>
    <property type="match status" value="1"/>
</dbReference>
<comment type="function">
    <text evidence="12">DNA-dependent RNA polymerase catalyzes the transcription of DNA into RNA using the four ribonucleoside triphosphates as substrates.</text>
</comment>
<dbReference type="Pfam" id="PF04997">
    <property type="entry name" value="RNA_pol_Rpb1_1"/>
    <property type="match status" value="1"/>
</dbReference>
<dbReference type="STRING" id="61853.ENSNLEP00000012786"/>
<dbReference type="Pfam" id="PF05000">
    <property type="entry name" value="RNA_pol_Rpb1_4"/>
    <property type="match status" value="1"/>
</dbReference>
<dbReference type="EMBL" id="ADFV01082038">
    <property type="status" value="NOT_ANNOTATED_CDS"/>
    <property type="molecule type" value="Genomic_DNA"/>
</dbReference>
<keyword evidence="6" id="KW-0479">Metal-binding</keyword>
<dbReference type="Gene3D" id="1.10.132.30">
    <property type="match status" value="1"/>
</dbReference>
<dbReference type="Gene3D" id="6.10.250.2940">
    <property type="match status" value="1"/>
</dbReference>
<dbReference type="GO" id="GO:0008270">
    <property type="term" value="F:zinc ion binding"/>
    <property type="evidence" value="ECO:0007669"/>
    <property type="project" value="Ensembl"/>
</dbReference>
<dbReference type="GeneTree" id="ENSGT00930000151028"/>
<comment type="catalytic activity">
    <reaction evidence="11">
        <text>RNA(n) + a ribonucleoside 5'-triphosphate = RNA(n+1) + diphosphate</text>
        <dbReference type="Rhea" id="RHEA:21248"/>
        <dbReference type="Rhea" id="RHEA-COMP:14527"/>
        <dbReference type="Rhea" id="RHEA-COMP:17342"/>
        <dbReference type="ChEBI" id="CHEBI:33019"/>
        <dbReference type="ChEBI" id="CHEBI:61557"/>
        <dbReference type="ChEBI" id="CHEBI:140395"/>
        <dbReference type="EC" id="2.7.7.6"/>
    </reaction>
    <physiologicalReaction direction="left-to-right" evidence="11">
        <dbReference type="Rhea" id="RHEA:21249"/>
    </physiologicalReaction>
</comment>
<dbReference type="InterPro" id="IPR044893">
    <property type="entry name" value="RNA_pol_Rpb1_clamp_domain"/>
</dbReference>
<keyword evidence="8" id="KW-0460">Magnesium</keyword>
<dbReference type="GO" id="GO:0005666">
    <property type="term" value="C:RNA polymerase III complex"/>
    <property type="evidence" value="ECO:0007669"/>
    <property type="project" value="Ensembl"/>
</dbReference>
<dbReference type="InterPro" id="IPR007066">
    <property type="entry name" value="RNA_pol_Rpb1_3"/>
</dbReference>
<keyword evidence="4 12" id="KW-0808">Transferase</keyword>
<comment type="subcellular location">
    <subcellularLocation>
        <location evidence="1">Nucleus</location>
    </subcellularLocation>
</comment>
<dbReference type="InterPro" id="IPR042102">
    <property type="entry name" value="RNA_pol_Rpb1_3_sf"/>
</dbReference>
<evidence type="ECO:0000313" key="15">
    <source>
        <dbReference type="Proteomes" id="UP000001073"/>
    </source>
</evidence>
<dbReference type="GO" id="GO:0005654">
    <property type="term" value="C:nucleoplasm"/>
    <property type="evidence" value="ECO:0007669"/>
    <property type="project" value="Ensembl"/>
</dbReference>
<dbReference type="EMBL" id="ADFV01082040">
    <property type="status" value="NOT_ANNOTATED_CDS"/>
    <property type="molecule type" value="Genomic_DNA"/>
</dbReference>
<dbReference type="GO" id="GO:0032728">
    <property type="term" value="P:positive regulation of interferon-beta production"/>
    <property type="evidence" value="ECO:0007669"/>
    <property type="project" value="Ensembl"/>
</dbReference>
<dbReference type="EMBL" id="ADFV01082043">
    <property type="status" value="NOT_ANNOTATED_CDS"/>
    <property type="molecule type" value="Genomic_DNA"/>
</dbReference>
<reference evidence="14 15" key="1">
    <citation type="submission" date="2012-10" db="EMBL/GenBank/DDBJ databases">
        <authorList>
            <consortium name="Gibbon Genome Sequencing Consortium"/>
        </authorList>
    </citation>
    <scope>NUCLEOTIDE SEQUENCE [LARGE SCALE GENOMIC DNA]</scope>
</reference>
<dbReference type="GO" id="GO:0003682">
    <property type="term" value="F:chromatin binding"/>
    <property type="evidence" value="ECO:0007669"/>
    <property type="project" value="Ensembl"/>
</dbReference>
<keyword evidence="15" id="KW-1185">Reference proteome</keyword>
<dbReference type="Gene3D" id="1.10.274.100">
    <property type="entry name" value="RNA polymerase Rpb1, domain 3"/>
    <property type="match status" value="1"/>
</dbReference>
<evidence type="ECO:0000256" key="7">
    <source>
        <dbReference type="ARBA" id="ARBA00022833"/>
    </source>
</evidence>
<evidence type="ECO:0000256" key="11">
    <source>
        <dbReference type="ARBA" id="ARBA00047768"/>
    </source>
</evidence>
<keyword evidence="7" id="KW-0862">Zinc</keyword>
<evidence type="ECO:0000256" key="6">
    <source>
        <dbReference type="ARBA" id="ARBA00022723"/>
    </source>
</evidence>
<evidence type="ECO:0000259" key="13">
    <source>
        <dbReference type="SMART" id="SM00663"/>
    </source>
</evidence>
<dbReference type="Pfam" id="PF00623">
    <property type="entry name" value="RNA_pol_Rpb1_2"/>
    <property type="match status" value="1"/>
</dbReference>
<keyword evidence="5 12" id="KW-0548">Nucleotidyltransferase</keyword>
<dbReference type="GO" id="GO:0005737">
    <property type="term" value="C:cytoplasm"/>
    <property type="evidence" value="ECO:0007669"/>
    <property type="project" value="Ensembl"/>
</dbReference>
<evidence type="ECO:0000256" key="8">
    <source>
        <dbReference type="ARBA" id="ARBA00022842"/>
    </source>
</evidence>
<dbReference type="CDD" id="cd02736">
    <property type="entry name" value="RNAP_III_Rpc1_C"/>
    <property type="match status" value="1"/>
</dbReference>
<dbReference type="Gene3D" id="4.10.860.120">
    <property type="entry name" value="RNA polymerase II, clamp domain"/>
    <property type="match status" value="1"/>
</dbReference>
<dbReference type="GO" id="GO:0000287">
    <property type="term" value="F:magnesium ion binding"/>
    <property type="evidence" value="ECO:0007669"/>
    <property type="project" value="Ensembl"/>
</dbReference>
<protein>
    <recommendedName>
        <fullName evidence="12">DNA-directed RNA polymerase subunit</fullName>
        <ecNumber evidence="12">2.7.7.6</ecNumber>
    </recommendedName>
</protein>
<evidence type="ECO:0000256" key="2">
    <source>
        <dbReference type="ARBA" id="ARBA00006460"/>
    </source>
</evidence>
<evidence type="ECO:0000313" key="14">
    <source>
        <dbReference type="Ensembl" id="ENSNLEP00000012786.2"/>
    </source>
</evidence>
<evidence type="ECO:0000256" key="10">
    <source>
        <dbReference type="ARBA" id="ARBA00023242"/>
    </source>
</evidence>
<sequence>MVKEQFRETDVAKKISHICFGMKSPEEMRQQAHIQVVSKNLYSQDNQHAPLLYGVLDHRMGTSEKDRPCETCGKNLADCLGHYGYIDLELPCFHVGYFRAVIGILQMICKTCCHIMLSQEEKKQFLDYLKRPGLTYLQKRGLKKKISDKCRKKNICHHCGAFNGTVKKCGLLKIIHEKYKTNKKVVDPIVSNFLQSFETAIEHNKEVEPLLGRAQVSLRMHTRLPPASSACHTHTPSPTFPPKSLKVTEITGPCAQLVLFFLRLSLTLLPRLECSGTISAHCNLHLPGSSDSPNLYKESKDEDAFQYHLLASRYLGVTYCGFVVPQVNNANINFLRKLVQNGPEVHPGANFIQQRHTQMKRFLKYGNREKMAQELKYGDIVERHLIDGDVVLFNRQPSLHKLSIMAHLARVKPHRTFRFNECVCTPYNADFDGDEMNLHLPQTEEAKAEALVLMGTKANLVTPRNGEPLIAAIQDFLTGAYLLTLKDTFFDRAKACQIIASILVGKDEKIKVRLPPPTILKPVTLWTGKQIFSVILRPSNDNPVRANLRTKGKQYCGKGEDLCANDSYVTIQNSELMSGSMDKGTLGSGSKNNIFYILLRDWGQNEAADAMSRLARLAPVYLSNRGFSIGIGDVTPGQGLLKAKYELLNAGYKKCDEYIEALNTGKLQQQPGCTAEETLEALILKELSVIRDHAGSACLRELDKSNSPLTMALCGSKGSFINISQMIACVGQQAISGSRVPDGFENRSLPHFEKHSKLPAAKGFVANSFYSGLTPTEFFFHTMAGREGLVDTAVKTAETGYMQRRLVKSLEDLCSQYDLTVRSSTGDIIQFIYGGDGLDPAAMEGKDEPLEFKRVLDNIKVRFSIISGVRVFMKYVICMTVKLTNDVCCVIFQEIKKFIKGVSEKIKKTRDKYGINDNGTTEPRVLYQLDRITPTQVEKFLETCRDKYMRAQMEPGSAVGALCAQSIGEPGTQMTLKTFHFAGVASMNITLGVPRIKEIINASKAISTPIITAQLDKDDDADYARLVKGRIEKTLLGEISEYIEEVFLPDDCFILVKLSLERIRLLRLEVNAETVRYSICTSKLRVKPGDVAVHGEAVVCVTPRENSKSSMYYVLQFLKEDLPKVKQQSLLMETQHLPVVEKTLGIEAARTTIINEIQYTMVNHGMSIDRRHVMLLSDLMTYKGEVLGITRFGLAKMKESVLMLASFEKTADHLFDAAYFGQKDSVCGVSECIIMGIPMNIGTGLFKLLHKADRDPNPPKRPLIFDTNEFHIPLVT</sequence>
<evidence type="ECO:0000256" key="9">
    <source>
        <dbReference type="ARBA" id="ARBA00023163"/>
    </source>
</evidence>
<accession>G1RHT4</accession>
<dbReference type="Gene3D" id="2.40.40.20">
    <property type="match status" value="1"/>
</dbReference>
<dbReference type="InterPro" id="IPR007083">
    <property type="entry name" value="RNA_pol_Rpb1_4"/>
</dbReference>
<dbReference type="InterPro" id="IPR038120">
    <property type="entry name" value="Rpb1_funnel_sf"/>
</dbReference>
<evidence type="ECO:0000256" key="4">
    <source>
        <dbReference type="ARBA" id="ARBA00022679"/>
    </source>
</evidence>
<dbReference type="Gene3D" id="3.30.1490.180">
    <property type="entry name" value="RNA polymerase ii"/>
    <property type="match status" value="1"/>
</dbReference>
<evidence type="ECO:0000256" key="1">
    <source>
        <dbReference type="ARBA" id="ARBA00004123"/>
    </source>
</evidence>
<dbReference type="Gene3D" id="6.20.50.80">
    <property type="match status" value="1"/>
</dbReference>
<keyword evidence="10" id="KW-0539">Nucleus</keyword>
<organism evidence="14 15">
    <name type="scientific">Nomascus leucogenys</name>
    <name type="common">Northern white-cheeked gibbon</name>
    <name type="synonym">Hylobates leucogenys</name>
    <dbReference type="NCBI Taxonomy" id="61853"/>
    <lineage>
        <taxon>Eukaryota</taxon>
        <taxon>Metazoa</taxon>
        <taxon>Chordata</taxon>
        <taxon>Craniata</taxon>
        <taxon>Vertebrata</taxon>
        <taxon>Euteleostomi</taxon>
        <taxon>Mammalia</taxon>
        <taxon>Eutheria</taxon>
        <taxon>Euarchontoglires</taxon>
        <taxon>Primates</taxon>
        <taxon>Haplorrhini</taxon>
        <taxon>Catarrhini</taxon>
        <taxon>Hylobatidae</taxon>
        <taxon>Nomascus</taxon>
    </lineage>
</organism>
<dbReference type="InterPro" id="IPR035697">
    <property type="entry name" value="RNAP_III_RPC1_N"/>
</dbReference>
<dbReference type="FunCoup" id="G1RHT4">
    <property type="interactions" value="3955"/>
</dbReference>
<dbReference type="PANTHER" id="PTHR48446:SF1">
    <property type="entry name" value="DNA-DIRECTED RNA POLYMERASE SUBUNIT BETA' N-TERMINAL SECTION"/>
    <property type="match status" value="1"/>
</dbReference>
<dbReference type="EMBL" id="ADFV01082039">
    <property type="status" value="NOT_ANNOTATED_CDS"/>
    <property type="molecule type" value="Genomic_DNA"/>
</dbReference>
<dbReference type="Ensembl" id="ENSNLET00000013413.3">
    <property type="protein sequence ID" value="ENSNLEP00000012786.2"/>
    <property type="gene ID" value="ENSNLEG00000010501.3"/>
</dbReference>
<feature type="domain" description="RNA polymerase N-terminal" evidence="13">
    <location>
        <begin position="217"/>
        <end position="484"/>
    </location>
</feature>
<evidence type="ECO:0000256" key="12">
    <source>
        <dbReference type="RuleBase" id="RU004279"/>
    </source>
</evidence>
<dbReference type="PANTHER" id="PTHR48446">
    <property type="entry name" value="DNA-DIRECTED RNA POLYMERASE SUBUNIT BETA' N-TERMINAL SECTION"/>
    <property type="match status" value="1"/>
</dbReference>
<dbReference type="SUPFAM" id="SSF64484">
    <property type="entry name" value="beta and beta-prime subunits of DNA dependent RNA-polymerase"/>
    <property type="match status" value="2"/>
</dbReference>
<dbReference type="HOGENOM" id="CLU_000487_3_0_1"/>
<dbReference type="SMART" id="SM00663">
    <property type="entry name" value="RPOLA_N"/>
    <property type="match status" value="1"/>
</dbReference>
<dbReference type="FunFam" id="1.10.132.30:FF:000001">
    <property type="entry name" value="DNA-directed RNA polymerase subunit"/>
    <property type="match status" value="1"/>
</dbReference>
<comment type="similarity">
    <text evidence="2 12">Belongs to the RNA polymerase beta' chain family.</text>
</comment>
<dbReference type="OMA" id="AVCPPYN"/>
<dbReference type="GO" id="GO:0042797">
    <property type="term" value="P:tRNA transcription by RNA polymerase III"/>
    <property type="evidence" value="ECO:0007669"/>
    <property type="project" value="Ensembl"/>
</dbReference>
<dbReference type="InterPro" id="IPR006592">
    <property type="entry name" value="RNA_pol_N"/>
</dbReference>
<dbReference type="EC" id="2.7.7.6" evidence="12"/>
<dbReference type="InterPro" id="IPR035698">
    <property type="entry name" value="RNAP_III_Rpc1_C"/>
</dbReference>
<dbReference type="GO" id="GO:0071667">
    <property type="term" value="F:DNA/RNA hybrid binding"/>
    <property type="evidence" value="ECO:0007669"/>
    <property type="project" value="Ensembl"/>
</dbReference>
<dbReference type="CDD" id="cd02583">
    <property type="entry name" value="RNAP_III_RPC1_N"/>
    <property type="match status" value="1"/>
</dbReference>
<dbReference type="EMBL" id="ADFV01082044">
    <property type="status" value="NOT_ANNOTATED_CDS"/>
    <property type="molecule type" value="Genomic_DNA"/>
</dbReference>
<reference evidence="14" key="3">
    <citation type="submission" date="2025-09" db="UniProtKB">
        <authorList>
            <consortium name="Ensembl"/>
        </authorList>
    </citation>
    <scope>IDENTIFICATION</scope>
</reference>
<dbReference type="eggNOG" id="KOG0261">
    <property type="taxonomic scope" value="Eukaryota"/>
</dbReference>
<dbReference type="Proteomes" id="UP000001073">
    <property type="component" value="Chromosome 18"/>
</dbReference>
<dbReference type="FunFam" id="2.40.40.20:FF:000019">
    <property type="entry name" value="DNA-directed RNA polymerase II subunit RPB1"/>
    <property type="match status" value="1"/>
</dbReference>
<dbReference type="EMBL" id="ADFV01082041">
    <property type="status" value="NOT_ANNOTATED_CDS"/>
    <property type="molecule type" value="Genomic_DNA"/>
</dbReference>
<keyword evidence="3 12" id="KW-0240">DNA-directed RNA polymerase</keyword>
<dbReference type="GO" id="GO:0045087">
    <property type="term" value="P:innate immune response"/>
    <property type="evidence" value="ECO:0007669"/>
    <property type="project" value="Ensembl"/>
</dbReference>
<dbReference type="InParanoid" id="G1RHT4"/>
<dbReference type="GO" id="GO:0003899">
    <property type="term" value="F:DNA-directed RNA polymerase activity"/>
    <property type="evidence" value="ECO:0007669"/>
    <property type="project" value="UniProtKB-EC"/>
</dbReference>
<dbReference type="GO" id="GO:0003677">
    <property type="term" value="F:DNA binding"/>
    <property type="evidence" value="ECO:0007669"/>
    <property type="project" value="InterPro"/>
</dbReference>
<reference evidence="14" key="2">
    <citation type="submission" date="2025-08" db="UniProtKB">
        <authorList>
            <consortium name="Ensembl"/>
        </authorList>
    </citation>
    <scope>IDENTIFICATION</scope>
</reference>
<gene>
    <name evidence="14" type="primary">POLR3A</name>
</gene>
<evidence type="ECO:0000256" key="5">
    <source>
        <dbReference type="ARBA" id="ARBA00022695"/>
    </source>
</evidence>
<proteinExistence type="inferred from homology"/>
<keyword evidence="9 12" id="KW-0804">Transcription</keyword>
<dbReference type="FunFam" id="1.10.274.100:FF:000003">
    <property type="entry name" value="DNA-directed RNA polymerase subunit"/>
    <property type="match status" value="1"/>
</dbReference>
<dbReference type="Pfam" id="PF04998">
    <property type="entry name" value="RNA_pol_Rpb1_5"/>
    <property type="match status" value="1"/>
</dbReference>
<evidence type="ECO:0000256" key="3">
    <source>
        <dbReference type="ARBA" id="ARBA00022478"/>
    </source>
</evidence>
<dbReference type="AlphaFoldDB" id="G1RHT4"/>
<dbReference type="FunFam" id="3.30.1490.180:FF:000002">
    <property type="entry name" value="DNA-directed RNA polymerase subunit"/>
    <property type="match status" value="1"/>
</dbReference>
<dbReference type="InterPro" id="IPR000722">
    <property type="entry name" value="RNA_pol_asu"/>
</dbReference>
<dbReference type="InterPro" id="IPR007081">
    <property type="entry name" value="RNA_pol_Rpb1_5"/>
</dbReference>
<name>G1RHT4_NOMLE</name>
<dbReference type="FunFam" id="1.10.150.390:FF:000003">
    <property type="entry name" value="DNA-directed RNA polymerase subunit"/>
    <property type="match status" value="1"/>
</dbReference>
<dbReference type="Pfam" id="PF04983">
    <property type="entry name" value="RNA_pol_Rpb1_3"/>
    <property type="match status" value="1"/>
</dbReference>
<dbReference type="Gene3D" id="1.10.150.390">
    <property type="match status" value="1"/>
</dbReference>
<dbReference type="InterPro" id="IPR007080">
    <property type="entry name" value="RNA_pol_Rpb1_1"/>
</dbReference>
<dbReference type="EMBL" id="ADFV01082042">
    <property type="status" value="NOT_ANNOTATED_CDS"/>
    <property type="molecule type" value="Genomic_DNA"/>
</dbReference>
<dbReference type="InterPro" id="IPR015700">
    <property type="entry name" value="RPC1"/>
</dbReference>